<dbReference type="Proteomes" id="UP000076871">
    <property type="component" value="Unassembled WGS sequence"/>
</dbReference>
<organism evidence="2 3">
    <name type="scientific">Laetiporus sulphureus 93-53</name>
    <dbReference type="NCBI Taxonomy" id="1314785"/>
    <lineage>
        <taxon>Eukaryota</taxon>
        <taxon>Fungi</taxon>
        <taxon>Dikarya</taxon>
        <taxon>Basidiomycota</taxon>
        <taxon>Agaricomycotina</taxon>
        <taxon>Agaricomycetes</taxon>
        <taxon>Polyporales</taxon>
        <taxon>Laetiporus</taxon>
    </lineage>
</organism>
<feature type="compositionally biased region" description="Basic and acidic residues" evidence="1">
    <location>
        <begin position="29"/>
        <end position="49"/>
    </location>
</feature>
<evidence type="ECO:0000256" key="1">
    <source>
        <dbReference type="SAM" id="MobiDB-lite"/>
    </source>
</evidence>
<dbReference type="EMBL" id="KV427630">
    <property type="protein sequence ID" value="KZT05365.1"/>
    <property type="molecule type" value="Genomic_DNA"/>
</dbReference>
<feature type="region of interest" description="Disordered" evidence="1">
    <location>
        <begin position="21"/>
        <end position="49"/>
    </location>
</feature>
<evidence type="ECO:0000313" key="2">
    <source>
        <dbReference type="EMBL" id="KZT05365.1"/>
    </source>
</evidence>
<dbReference type="InParanoid" id="A0A165DPU5"/>
<dbReference type="AlphaFoldDB" id="A0A165DPU5"/>
<accession>A0A165DPU5</accession>
<reference evidence="2 3" key="1">
    <citation type="journal article" date="2016" name="Mol. Biol. Evol.">
        <title>Comparative Genomics of Early-Diverging Mushroom-Forming Fungi Provides Insights into the Origins of Lignocellulose Decay Capabilities.</title>
        <authorList>
            <person name="Nagy L.G."/>
            <person name="Riley R."/>
            <person name="Tritt A."/>
            <person name="Adam C."/>
            <person name="Daum C."/>
            <person name="Floudas D."/>
            <person name="Sun H."/>
            <person name="Yadav J.S."/>
            <person name="Pangilinan J."/>
            <person name="Larsson K.H."/>
            <person name="Matsuura K."/>
            <person name="Barry K."/>
            <person name="Labutti K."/>
            <person name="Kuo R."/>
            <person name="Ohm R.A."/>
            <person name="Bhattacharya S.S."/>
            <person name="Shirouzu T."/>
            <person name="Yoshinaga Y."/>
            <person name="Martin F.M."/>
            <person name="Grigoriev I.V."/>
            <person name="Hibbett D.S."/>
        </authorList>
    </citation>
    <scope>NUCLEOTIDE SEQUENCE [LARGE SCALE GENOMIC DNA]</scope>
    <source>
        <strain evidence="2 3">93-53</strain>
    </source>
</reference>
<proteinExistence type="predicted"/>
<protein>
    <submittedName>
        <fullName evidence="2">Uncharacterized protein</fullName>
    </submittedName>
</protein>
<gene>
    <name evidence="2" type="ORF">LAESUDRAFT_714913</name>
</gene>
<sequence>MYSSTGVEQCNVAASSPQQSTYAASWWPAHHDSSKRREQRRGFDPRKPASIQRRELGSWQHLSRTGTVKGGQQIRVRGEVHCVCLGRDRCRRGRSNVDKPGSSLRFMRDALRQRGRVIGRQDALYVNFIGGVHELNTARLRWRWTSGKGSEGPDIFGRASLLAGQTRPGKAMESGNSDTREREIPPGKCRLVAVTQCECGSVARVRRGVEDG</sequence>
<dbReference type="RefSeq" id="XP_040763105.1">
    <property type="nucleotide sequence ID" value="XM_040907099.1"/>
</dbReference>
<evidence type="ECO:0000313" key="3">
    <source>
        <dbReference type="Proteomes" id="UP000076871"/>
    </source>
</evidence>
<dbReference type="GeneID" id="63824128"/>
<keyword evidence="3" id="KW-1185">Reference proteome</keyword>
<name>A0A165DPU5_9APHY</name>